<dbReference type="Pfam" id="PF19031">
    <property type="entry name" value="Intu_longin_1"/>
    <property type="match status" value="1"/>
</dbReference>
<comment type="caution">
    <text evidence="4">The sequence shown here is derived from an EMBL/GenBank/DDBJ whole genome shotgun (WGS) entry which is preliminary data.</text>
</comment>
<sequence>MASSVSAEHSLTSWLNYFFLYDGSKVKGEGDPTRAGINYFYPPQTLVDQQELLCGQIAGVVRCMSEISNSSPNLIRLRKMKFAIFVEEDYLWALGCSPDIVDVSCKQFLRDLIGLFRFYNGPLTYAYKVRTEHDLNAEWSLYIEFIQSNTNELHRVFNSLSHLDKTKVDPLLLLKAALILQTCQRFPHVLAGCIRYKSCIVSTQLSPAITSKILIQRDRLVHTPTSVNSHVLPKDVCLIPVFLMEEEANEIRQYPALWMSRAPNSTRSDSELSHSPTDEVHRNPFSVSMDTTVLKKTRTEKSSLVDFPVEPDPSQLISKDSEDVGNRDAQSLILNQVVESLLPSSSLFSSSIKTAEFKDIDSIGDKSERAPFDASIVSHNVELLAEKQNAMSPDKDGSIANSGHLSTSSFLTCDSLIDMENKEHDLETFEDYTPVFLQDSQTDGDHSSQLQKRTDNVTDQIDAMTSNTCNLEDVPLPIQTTDISFSPKLFSISNQTLSLGPSHSPINTKLVQMILYIHNVKGLVLSLLAECPFNQNIEYIQDVYDSTLASLNGLEVHLKETLPVDNSNTIKSTHSFTHYDSIQNIFTANLPSASNTHDRHFFRAASLIHSDFKQHHSFQEMTVRNASSAVYACQSAVHETYFQQLAPPIRNSGVPDPQDSAFILSNKAKQKLLKHGLNLL</sequence>
<feature type="domain" description="CCZ1/INTU/HPS4 third Longin" evidence="3">
    <location>
        <begin position="572"/>
        <end position="671"/>
    </location>
</feature>
<dbReference type="InterPro" id="IPR026091">
    <property type="entry name" value="HPS4"/>
</dbReference>
<evidence type="ECO:0000259" key="3">
    <source>
        <dbReference type="Pfam" id="PF19033"/>
    </source>
</evidence>
<dbReference type="PANTHER" id="PTHR14407:SF9">
    <property type="entry name" value="BLOC-3 COMPLEX MEMBER HPS4"/>
    <property type="match status" value="1"/>
</dbReference>
<dbReference type="GO" id="GO:1903232">
    <property type="term" value="P:melanosome assembly"/>
    <property type="evidence" value="ECO:0007669"/>
    <property type="project" value="TreeGrafter"/>
</dbReference>
<reference evidence="4" key="1">
    <citation type="thesis" date="2020" institute="ProQuest LLC" country="789 East Eisenhower Parkway, Ann Arbor, MI, USA">
        <title>Comparative Genomics and Chromosome Evolution.</title>
        <authorList>
            <person name="Mudd A.B."/>
        </authorList>
    </citation>
    <scope>NUCLEOTIDE SEQUENCE</scope>
    <source>
        <strain evidence="4">Female2</strain>
        <tissue evidence="4">Blood</tissue>
    </source>
</reference>
<dbReference type="GO" id="GO:0005085">
    <property type="term" value="F:guanyl-nucleotide exchange factor activity"/>
    <property type="evidence" value="ECO:0007669"/>
    <property type="project" value="TreeGrafter"/>
</dbReference>
<dbReference type="GO" id="GO:0031267">
    <property type="term" value="F:small GTPase binding"/>
    <property type="evidence" value="ECO:0007669"/>
    <property type="project" value="TreeGrafter"/>
</dbReference>
<feature type="compositionally biased region" description="Basic and acidic residues" evidence="1">
    <location>
        <begin position="268"/>
        <end position="282"/>
    </location>
</feature>
<keyword evidence="5" id="KW-1185">Reference proteome</keyword>
<dbReference type="InterPro" id="IPR043987">
    <property type="entry name" value="CCZ1/INTU/HSP4_longin_1"/>
</dbReference>
<dbReference type="InterPro" id="IPR043989">
    <property type="entry name" value="CCZ1/INTU/HSP4_longin_3"/>
</dbReference>
<dbReference type="EMBL" id="JAACNH010000001">
    <property type="protein sequence ID" value="KAG8455745.1"/>
    <property type="molecule type" value="Genomic_DNA"/>
</dbReference>
<feature type="region of interest" description="Disordered" evidence="1">
    <location>
        <begin position="265"/>
        <end position="286"/>
    </location>
</feature>
<organism evidence="4 5">
    <name type="scientific">Hymenochirus boettgeri</name>
    <name type="common">Congo dwarf clawed frog</name>
    <dbReference type="NCBI Taxonomy" id="247094"/>
    <lineage>
        <taxon>Eukaryota</taxon>
        <taxon>Metazoa</taxon>
        <taxon>Chordata</taxon>
        <taxon>Craniata</taxon>
        <taxon>Vertebrata</taxon>
        <taxon>Euteleostomi</taxon>
        <taxon>Amphibia</taxon>
        <taxon>Batrachia</taxon>
        <taxon>Anura</taxon>
        <taxon>Pipoidea</taxon>
        <taxon>Pipidae</taxon>
        <taxon>Pipinae</taxon>
        <taxon>Hymenochirus</taxon>
    </lineage>
</organism>
<name>A0A8T2KIK5_9PIPI</name>
<dbReference type="AlphaFoldDB" id="A0A8T2KIK5"/>
<dbReference type="PANTHER" id="PTHR14407">
    <property type="entry name" value="HERMANSKY-PUDLAK SYNDROME 4 PROTEIN LIGHT-EAR PROTEIN-RELATED"/>
    <property type="match status" value="1"/>
</dbReference>
<evidence type="ECO:0000313" key="5">
    <source>
        <dbReference type="Proteomes" id="UP000812440"/>
    </source>
</evidence>
<evidence type="ECO:0000259" key="2">
    <source>
        <dbReference type="Pfam" id="PF19031"/>
    </source>
</evidence>
<dbReference type="GO" id="GO:0005765">
    <property type="term" value="C:lysosomal membrane"/>
    <property type="evidence" value="ECO:0007669"/>
    <property type="project" value="TreeGrafter"/>
</dbReference>
<dbReference type="Pfam" id="PF19033">
    <property type="entry name" value="Intu_longin_3"/>
    <property type="match status" value="1"/>
</dbReference>
<dbReference type="GO" id="GO:0006605">
    <property type="term" value="P:protein targeting"/>
    <property type="evidence" value="ECO:0007669"/>
    <property type="project" value="TreeGrafter"/>
</dbReference>
<dbReference type="EMBL" id="JAACNH010000001">
    <property type="protein sequence ID" value="KAG8455744.1"/>
    <property type="molecule type" value="Genomic_DNA"/>
</dbReference>
<feature type="domain" description="CCZ1/INTU/HSP4 first Longin" evidence="2">
    <location>
        <begin position="15"/>
        <end position="121"/>
    </location>
</feature>
<evidence type="ECO:0008006" key="6">
    <source>
        <dbReference type="Google" id="ProtNLM"/>
    </source>
</evidence>
<protein>
    <recommendedName>
        <fullName evidence="6">Hermansky-Pudlak syndrome 4 protein</fullName>
    </recommendedName>
</protein>
<dbReference type="GO" id="GO:0031410">
    <property type="term" value="C:cytoplasmic vesicle"/>
    <property type="evidence" value="ECO:0007669"/>
    <property type="project" value="TreeGrafter"/>
</dbReference>
<dbReference type="OrthoDB" id="16754at2759"/>
<evidence type="ECO:0000256" key="1">
    <source>
        <dbReference type="SAM" id="MobiDB-lite"/>
    </source>
</evidence>
<dbReference type="GO" id="GO:0016192">
    <property type="term" value="P:vesicle-mediated transport"/>
    <property type="evidence" value="ECO:0007669"/>
    <property type="project" value="InterPro"/>
</dbReference>
<dbReference type="GO" id="GO:0031085">
    <property type="term" value="C:BLOC-3 complex"/>
    <property type="evidence" value="ECO:0007669"/>
    <property type="project" value="TreeGrafter"/>
</dbReference>
<evidence type="ECO:0000313" key="4">
    <source>
        <dbReference type="EMBL" id="KAG8455744.1"/>
    </source>
</evidence>
<accession>A0A8T2KIK5</accession>
<dbReference type="Proteomes" id="UP000812440">
    <property type="component" value="Chromosome 1"/>
</dbReference>
<gene>
    <name evidence="4" type="ORF">GDO86_001801</name>
</gene>
<proteinExistence type="predicted"/>